<keyword evidence="3" id="KW-1185">Reference proteome</keyword>
<feature type="compositionally biased region" description="Polar residues" evidence="1">
    <location>
        <begin position="326"/>
        <end position="338"/>
    </location>
</feature>
<evidence type="ECO:0000256" key="1">
    <source>
        <dbReference type="SAM" id="MobiDB-lite"/>
    </source>
</evidence>
<name>A0A194W501_CYTMA</name>
<dbReference type="OrthoDB" id="4366798at2759"/>
<feature type="compositionally biased region" description="Low complexity" evidence="1">
    <location>
        <begin position="160"/>
        <end position="171"/>
    </location>
</feature>
<feature type="compositionally biased region" description="Basic and acidic residues" evidence="1">
    <location>
        <begin position="439"/>
        <end position="453"/>
    </location>
</feature>
<gene>
    <name evidence="2" type="ORF">VM1G_06625</name>
</gene>
<organism evidence="2 3">
    <name type="scientific">Cytospora mali</name>
    <name type="common">Apple Valsa canker fungus</name>
    <name type="synonym">Valsa mali</name>
    <dbReference type="NCBI Taxonomy" id="578113"/>
    <lineage>
        <taxon>Eukaryota</taxon>
        <taxon>Fungi</taxon>
        <taxon>Dikarya</taxon>
        <taxon>Ascomycota</taxon>
        <taxon>Pezizomycotina</taxon>
        <taxon>Sordariomycetes</taxon>
        <taxon>Sordariomycetidae</taxon>
        <taxon>Diaporthales</taxon>
        <taxon>Cytosporaceae</taxon>
        <taxon>Cytospora</taxon>
    </lineage>
</organism>
<feature type="compositionally biased region" description="Polar residues" evidence="1">
    <location>
        <begin position="352"/>
        <end position="363"/>
    </location>
</feature>
<feature type="compositionally biased region" description="Pro residues" evidence="1">
    <location>
        <begin position="210"/>
        <end position="219"/>
    </location>
</feature>
<feature type="compositionally biased region" description="Basic and acidic residues" evidence="1">
    <location>
        <begin position="315"/>
        <end position="325"/>
    </location>
</feature>
<proteinExistence type="predicted"/>
<dbReference type="Proteomes" id="UP000078559">
    <property type="component" value="Chromosome 7"/>
</dbReference>
<evidence type="ECO:0000313" key="2">
    <source>
        <dbReference type="EMBL" id="KUI71130.1"/>
    </source>
</evidence>
<dbReference type="AlphaFoldDB" id="A0A194W501"/>
<reference evidence="2" key="1">
    <citation type="submission" date="2014-12" db="EMBL/GenBank/DDBJ databases">
        <title>Genome Sequence of Valsa Canker Pathogens Uncovers a Specific Adaption of Colonization on Woody Bark.</title>
        <authorList>
            <person name="Yin Z."/>
            <person name="Liu H."/>
            <person name="Gao X."/>
            <person name="Li Z."/>
            <person name="Song N."/>
            <person name="Ke X."/>
            <person name="Dai Q."/>
            <person name="Wu Y."/>
            <person name="Sun Y."/>
            <person name="Xu J.-R."/>
            <person name="Kang Z.K."/>
            <person name="Wang L."/>
            <person name="Huang L."/>
        </authorList>
    </citation>
    <scope>NUCLEOTIDE SEQUENCE [LARGE SCALE GENOMIC DNA]</scope>
    <source>
        <strain evidence="2">03-8</strain>
    </source>
</reference>
<feature type="region of interest" description="Disordered" evidence="1">
    <location>
        <begin position="151"/>
        <end position="473"/>
    </location>
</feature>
<protein>
    <submittedName>
        <fullName evidence="2">Uncharacterized protein</fullName>
    </submittedName>
</protein>
<sequence>MDWSDFFQPQDGYYFLNHPEHYWQADKFGMDIQDVFTVLARQYNTTTLPLLDSDAFCRDVAYISMIAQDLDEFHHLLRERRDARFNELKNMFIDALEAIYHNSLDINEEYSHQWCDVMRIRRYNSFDTYVRFFANYFPRDKQAEIWKPPSPYASVPPSPTLSTSSYATAPSSLPPSPTLSTSSGYATAPSSLPTDLTPPTSLTDASAPLPMVPAVPPPLQSAQSHHKVMGTSQSAAATAAAATPRHRGSKGPGEDYDVQGRAARSQMGSQKRRREPEESDDLQRPAKRARADATPEATTKSRATRKRDQGDDDREDQRPAKRARTDANTATPEATATYRNKRKTSQQEEDCSTQARSTRSQPATKKRRIDTGRLVTTTITAPLLTMAKSGSKTREASKDSLGMGGKSLYPASQMSRVTRAQRRQLSREDAQLLQLGQHGELDIQRKSGRETTSKDTAAGKRRSAKAGTRTKAA</sequence>
<evidence type="ECO:0000313" key="3">
    <source>
        <dbReference type="Proteomes" id="UP000078559"/>
    </source>
</evidence>
<accession>A0A194W501</accession>
<feature type="compositionally biased region" description="Basic and acidic residues" evidence="1">
    <location>
        <begin position="281"/>
        <end position="293"/>
    </location>
</feature>
<feature type="compositionally biased region" description="Low complexity" evidence="1">
    <location>
        <begin position="178"/>
        <end position="209"/>
    </location>
</feature>
<dbReference type="EMBL" id="CM003104">
    <property type="protein sequence ID" value="KUI71130.1"/>
    <property type="molecule type" value="Genomic_DNA"/>
</dbReference>